<reference evidence="6" key="2">
    <citation type="journal article" date="2023" name="BMC Genomics">
        <title>Pest status, molecular evolution, and epigenetic factors derived from the genome assembly of Frankliniella fusca, a thysanopteran phytovirus vector.</title>
        <authorList>
            <person name="Catto M.A."/>
            <person name="Labadie P.E."/>
            <person name="Jacobson A.L."/>
            <person name="Kennedy G.G."/>
            <person name="Srinivasan R."/>
            <person name="Hunt B.G."/>
        </authorList>
    </citation>
    <scope>NUCLEOTIDE SEQUENCE</scope>
    <source>
        <strain evidence="6">PL_HMW_Pooled</strain>
    </source>
</reference>
<keyword evidence="7" id="KW-1185">Reference proteome</keyword>
<dbReference type="InterPro" id="IPR036236">
    <property type="entry name" value="Znf_C2H2_sf"/>
</dbReference>
<dbReference type="AlphaFoldDB" id="A0AAE1LNF5"/>
<feature type="domain" description="C2H2-type" evidence="4">
    <location>
        <begin position="243"/>
        <end position="266"/>
    </location>
</feature>
<evidence type="ECO:0000259" key="5">
    <source>
        <dbReference type="PROSITE" id="PS51915"/>
    </source>
</evidence>
<feature type="region of interest" description="Disordered" evidence="3">
    <location>
        <begin position="118"/>
        <end position="174"/>
    </location>
</feature>
<evidence type="ECO:0000256" key="3">
    <source>
        <dbReference type="SAM" id="MobiDB-lite"/>
    </source>
</evidence>
<sequence>MVLPPKTCRLCAQQGNISIPIFQEEGRKINLQHKLRVCSPVTVRESDTLPKEVCLDCLSNLDQVYEFYQKSKKAQITLVAMDRLENSTKRSVSESSDNQEVKRNRVGSVVYTFSSEENLPKDVSCPNPHQEVDSLPPKPGEGSDSRSKKPNSVPLKKEPPSPLKSSANANADQCNIQKNKKIVTSDKTTVKKNKLPTKEATQAANDHPYSSKESEDKCRFCKTEIPADKLPQHEALHIGKKVYDCMQCQRAFMNKEAYDRHVARHTRSCHEKTADDCATSKTS</sequence>
<comment type="caution">
    <text evidence="6">The sequence shown here is derived from an EMBL/GenBank/DDBJ whole genome shotgun (WGS) entry which is preliminary data.</text>
</comment>
<dbReference type="PROSITE" id="PS50157">
    <property type="entry name" value="ZINC_FINGER_C2H2_2"/>
    <property type="match status" value="1"/>
</dbReference>
<dbReference type="SMART" id="SM00868">
    <property type="entry name" value="zf-AD"/>
    <property type="match status" value="1"/>
</dbReference>
<dbReference type="Gene3D" id="3.30.160.60">
    <property type="entry name" value="Classic Zinc Finger"/>
    <property type="match status" value="1"/>
</dbReference>
<dbReference type="SUPFAM" id="SSF57716">
    <property type="entry name" value="Glucocorticoid receptor-like (DNA-binding domain)"/>
    <property type="match status" value="1"/>
</dbReference>
<proteinExistence type="predicted"/>
<feature type="binding site" evidence="2">
    <location>
        <position position="8"/>
    </location>
    <ligand>
        <name>Zn(2+)</name>
        <dbReference type="ChEBI" id="CHEBI:29105"/>
    </ligand>
</feature>
<keyword evidence="2" id="KW-0862">Zinc</keyword>
<evidence type="ECO:0000256" key="2">
    <source>
        <dbReference type="PROSITE-ProRule" id="PRU01263"/>
    </source>
</evidence>
<reference evidence="6" key="1">
    <citation type="submission" date="2021-07" db="EMBL/GenBank/DDBJ databases">
        <authorList>
            <person name="Catto M.A."/>
            <person name="Jacobson A."/>
            <person name="Kennedy G."/>
            <person name="Labadie P."/>
            <person name="Hunt B.G."/>
            <person name="Srinivasan R."/>
        </authorList>
    </citation>
    <scope>NUCLEOTIDE SEQUENCE</scope>
    <source>
        <strain evidence="6">PL_HMW_Pooled</strain>
        <tissue evidence="6">Head</tissue>
    </source>
</reference>
<name>A0AAE1LNF5_9NEOP</name>
<dbReference type="EMBL" id="JAHWGI010001240">
    <property type="protein sequence ID" value="KAK3925835.1"/>
    <property type="molecule type" value="Genomic_DNA"/>
</dbReference>
<accession>A0AAE1LNF5</accession>
<dbReference type="PANTHER" id="PTHR39942">
    <property type="entry name" value="BCDNA.LD26519-RELATED"/>
    <property type="match status" value="1"/>
</dbReference>
<dbReference type="InterPro" id="IPR012934">
    <property type="entry name" value="Znf_AD"/>
</dbReference>
<dbReference type="SUPFAM" id="SSF57667">
    <property type="entry name" value="beta-beta-alpha zinc fingers"/>
    <property type="match status" value="1"/>
</dbReference>
<evidence type="ECO:0000313" key="6">
    <source>
        <dbReference type="EMBL" id="KAK3925835.1"/>
    </source>
</evidence>
<evidence type="ECO:0000313" key="7">
    <source>
        <dbReference type="Proteomes" id="UP001219518"/>
    </source>
</evidence>
<dbReference type="PANTHER" id="PTHR39942:SF1">
    <property type="entry name" value="BCDNA.LD26519-RELATED"/>
    <property type="match status" value="1"/>
</dbReference>
<organism evidence="6 7">
    <name type="scientific">Frankliniella fusca</name>
    <dbReference type="NCBI Taxonomy" id="407009"/>
    <lineage>
        <taxon>Eukaryota</taxon>
        <taxon>Metazoa</taxon>
        <taxon>Ecdysozoa</taxon>
        <taxon>Arthropoda</taxon>
        <taxon>Hexapoda</taxon>
        <taxon>Insecta</taxon>
        <taxon>Pterygota</taxon>
        <taxon>Neoptera</taxon>
        <taxon>Paraneoptera</taxon>
        <taxon>Thysanoptera</taxon>
        <taxon>Terebrantia</taxon>
        <taxon>Thripoidea</taxon>
        <taxon>Thripidae</taxon>
        <taxon>Frankliniella</taxon>
    </lineage>
</organism>
<dbReference type="GO" id="GO:0005634">
    <property type="term" value="C:nucleus"/>
    <property type="evidence" value="ECO:0007669"/>
    <property type="project" value="InterPro"/>
</dbReference>
<feature type="binding site" evidence="2">
    <location>
        <position position="57"/>
    </location>
    <ligand>
        <name>Zn(2+)</name>
        <dbReference type="ChEBI" id="CHEBI:29105"/>
    </ligand>
</feature>
<dbReference type="Proteomes" id="UP001219518">
    <property type="component" value="Unassembled WGS sequence"/>
</dbReference>
<dbReference type="PROSITE" id="PS51915">
    <property type="entry name" value="ZAD"/>
    <property type="match status" value="1"/>
</dbReference>
<feature type="binding site" evidence="2">
    <location>
        <position position="54"/>
    </location>
    <ligand>
        <name>Zn(2+)</name>
        <dbReference type="ChEBI" id="CHEBI:29105"/>
    </ligand>
</feature>
<keyword evidence="1" id="KW-0863">Zinc-finger</keyword>
<evidence type="ECO:0000259" key="4">
    <source>
        <dbReference type="PROSITE" id="PS50157"/>
    </source>
</evidence>
<feature type="binding site" evidence="2">
    <location>
        <position position="11"/>
    </location>
    <ligand>
        <name>Zn(2+)</name>
        <dbReference type="ChEBI" id="CHEBI:29105"/>
    </ligand>
</feature>
<keyword evidence="2" id="KW-0479">Metal-binding</keyword>
<dbReference type="InterPro" id="IPR013087">
    <property type="entry name" value="Znf_C2H2_type"/>
</dbReference>
<gene>
    <name evidence="6" type="ORF">KUF71_014084</name>
</gene>
<dbReference type="PROSITE" id="PS00028">
    <property type="entry name" value="ZINC_FINGER_C2H2_1"/>
    <property type="match status" value="1"/>
</dbReference>
<dbReference type="Pfam" id="PF07776">
    <property type="entry name" value="zf-AD"/>
    <property type="match status" value="1"/>
</dbReference>
<protein>
    <submittedName>
        <fullName evidence="6">Early growth response protein 1</fullName>
    </submittedName>
</protein>
<evidence type="ECO:0000256" key="1">
    <source>
        <dbReference type="PROSITE-ProRule" id="PRU00042"/>
    </source>
</evidence>
<dbReference type="GO" id="GO:0008270">
    <property type="term" value="F:zinc ion binding"/>
    <property type="evidence" value="ECO:0007669"/>
    <property type="project" value="UniProtKB-UniRule"/>
</dbReference>
<dbReference type="Gene3D" id="3.40.1800.20">
    <property type="match status" value="1"/>
</dbReference>
<feature type="domain" description="ZAD" evidence="5">
    <location>
        <begin position="6"/>
        <end position="81"/>
    </location>
</feature>